<evidence type="ECO:0000313" key="3">
    <source>
        <dbReference type="Proteomes" id="UP000244896"/>
    </source>
</evidence>
<protein>
    <recommendedName>
        <fullName evidence="1">ATP-citrate synthase/succinyl-CoA ligase C-terminal domain-containing protein</fullName>
    </recommendedName>
</protein>
<dbReference type="SUPFAM" id="SSF52210">
    <property type="entry name" value="Succinyl-CoA synthetase domains"/>
    <property type="match status" value="1"/>
</dbReference>
<dbReference type="OrthoDB" id="6193532at2"/>
<reference evidence="2 3" key="1">
    <citation type="journal article" date="2018" name="Syst. Appl. Microbiol.">
        <title>Ereboglobus luteus gen. nov. sp. nov. from cockroach guts, and new insights into the oxygen relationship of the genera Opitutus and Didymococcus (Verrucomicrobia: Opitutaceae).</title>
        <authorList>
            <person name="Tegtmeier D."/>
            <person name="Belitz A."/>
            <person name="Radek R."/>
            <person name="Heimerl T."/>
            <person name="Brune A."/>
        </authorList>
    </citation>
    <scope>NUCLEOTIDE SEQUENCE [LARGE SCALE GENOMIC DNA]</scope>
    <source>
        <strain evidence="2 3">Ho45</strain>
    </source>
</reference>
<dbReference type="Pfam" id="PF00549">
    <property type="entry name" value="Ligase_CoA"/>
    <property type="match status" value="1"/>
</dbReference>
<accession>A0A2U8E454</accession>
<proteinExistence type="predicted"/>
<dbReference type="RefSeq" id="WP_108825510.1">
    <property type="nucleotide sequence ID" value="NZ_CP023004.1"/>
</dbReference>
<dbReference type="AlphaFoldDB" id="A0A2U8E454"/>
<feature type="domain" description="ATP-citrate synthase/succinyl-CoA ligase C-terminal" evidence="1">
    <location>
        <begin position="42"/>
        <end position="203"/>
    </location>
</feature>
<gene>
    <name evidence="2" type="ORF">CKA38_10940</name>
</gene>
<dbReference type="KEGG" id="elut:CKA38_10940"/>
<dbReference type="Gene3D" id="3.40.50.261">
    <property type="entry name" value="Succinyl-CoA synthetase domains"/>
    <property type="match status" value="1"/>
</dbReference>
<dbReference type="GO" id="GO:0003824">
    <property type="term" value="F:catalytic activity"/>
    <property type="evidence" value="ECO:0007669"/>
    <property type="project" value="InterPro"/>
</dbReference>
<dbReference type="Proteomes" id="UP000244896">
    <property type="component" value="Chromosome"/>
</dbReference>
<dbReference type="InterPro" id="IPR005811">
    <property type="entry name" value="SUCC_ACL_C"/>
</dbReference>
<dbReference type="EMBL" id="CP023004">
    <property type="protein sequence ID" value="AWI09697.1"/>
    <property type="molecule type" value="Genomic_DNA"/>
</dbReference>
<evidence type="ECO:0000313" key="2">
    <source>
        <dbReference type="EMBL" id="AWI09697.1"/>
    </source>
</evidence>
<dbReference type="InterPro" id="IPR016102">
    <property type="entry name" value="Succinyl-CoA_synth-like"/>
</dbReference>
<sequence length="215" mass="22674">MSLALGKPYQPRDFSMSDAGAKDLVAREHAGYGSGQRFLRGIFCGGTLAEEAMMIMRATLPEIHSNTAVMPEFALKDARVSVAHSVIDIGTEEFTRGLPHAAIAPAPRIERFNAEAADPSVAVILLDFLLGYGCHADPCGMMAAPIADAIAAAKKAGRRLTVVASICGTEHDPQRLSAQKQKLLDAGAIVMPSNAQASRLAGMIASAFQPMKNGK</sequence>
<name>A0A2U8E454_9BACT</name>
<evidence type="ECO:0000259" key="1">
    <source>
        <dbReference type="Pfam" id="PF00549"/>
    </source>
</evidence>
<organism evidence="2 3">
    <name type="scientific">Ereboglobus luteus</name>
    <dbReference type="NCBI Taxonomy" id="1796921"/>
    <lineage>
        <taxon>Bacteria</taxon>
        <taxon>Pseudomonadati</taxon>
        <taxon>Verrucomicrobiota</taxon>
        <taxon>Opitutia</taxon>
        <taxon>Opitutales</taxon>
        <taxon>Opitutaceae</taxon>
        <taxon>Ereboglobus</taxon>
    </lineage>
</organism>
<keyword evidence="3" id="KW-1185">Reference proteome</keyword>